<organism evidence="3 4">
    <name type="scientific">Glycomyces rutgersensis</name>
    <dbReference type="NCBI Taxonomy" id="58115"/>
    <lineage>
        <taxon>Bacteria</taxon>
        <taxon>Bacillati</taxon>
        <taxon>Actinomycetota</taxon>
        <taxon>Actinomycetes</taxon>
        <taxon>Glycomycetales</taxon>
        <taxon>Glycomycetaceae</taxon>
        <taxon>Glycomyces</taxon>
    </lineage>
</organism>
<keyword evidence="2" id="KW-0472">Membrane</keyword>
<reference evidence="3 4" key="1">
    <citation type="journal article" date="2019" name="Int. J. Syst. Evol. Microbiol.">
        <title>The Global Catalogue of Microorganisms (GCM) 10K type strain sequencing project: providing services to taxonomists for standard genome sequencing and annotation.</title>
        <authorList>
            <consortium name="The Broad Institute Genomics Platform"/>
            <consortium name="The Broad Institute Genome Sequencing Center for Infectious Disease"/>
            <person name="Wu L."/>
            <person name="Ma J."/>
        </authorList>
    </citation>
    <scope>NUCLEOTIDE SEQUENCE [LARGE SCALE GENOMIC DNA]</scope>
    <source>
        <strain evidence="3 4">JCM 6238</strain>
    </source>
</reference>
<feature type="compositionally biased region" description="Gly residues" evidence="1">
    <location>
        <begin position="45"/>
        <end position="73"/>
    </location>
</feature>
<gene>
    <name evidence="3" type="ORF">GCM10010403_35180</name>
</gene>
<sequence length="335" mass="35102">MADMTVPPNYGPPPEQPQTPGYGYQSPYNGGQNPYGSQPQQPPYGGAGGGQQPPYGGGGGQPPYGQDPGGPYGGPVLPPEPPKRNLGLIGTIVVVATVLVLGGVLLVTMNLKGKDDDTAEGGGDDTSESASENDNTPDENATTPAEEEAGSEVGQCLPYEYDVDGSGLGALVDCSDGTAFWEITAQSYDVADIAVDDEGSIVDTAPVYALCGDGWGANQLGQAWTHWDYVYSSGSLDSLYCMKAVGNPDPAEPEHLPVMPDVGDCFDDADRWWSIDCGSSLALYTVVDTIMLDEPVKDMSDADAEAKGADCGTDWYWKMVDGENRTYGILCGNDV</sequence>
<comment type="caution">
    <text evidence="3">The sequence shown here is derived from an EMBL/GenBank/DDBJ whole genome shotgun (WGS) entry which is preliminary data.</text>
</comment>
<feature type="compositionally biased region" description="Low complexity" evidence="1">
    <location>
        <begin position="18"/>
        <end position="39"/>
    </location>
</feature>
<evidence type="ECO:0000256" key="1">
    <source>
        <dbReference type="SAM" id="MobiDB-lite"/>
    </source>
</evidence>
<feature type="compositionally biased region" description="Polar residues" evidence="1">
    <location>
        <begin position="128"/>
        <end position="143"/>
    </location>
</feature>
<feature type="compositionally biased region" description="Acidic residues" evidence="1">
    <location>
        <begin position="117"/>
        <end position="127"/>
    </location>
</feature>
<dbReference type="SUPFAM" id="SSF81995">
    <property type="entry name" value="beta-sandwich domain of Sec23/24"/>
    <property type="match status" value="1"/>
</dbReference>
<keyword evidence="2" id="KW-1133">Transmembrane helix</keyword>
<evidence type="ECO:0000256" key="2">
    <source>
        <dbReference type="SAM" id="Phobius"/>
    </source>
</evidence>
<dbReference type="Proteomes" id="UP001501584">
    <property type="component" value="Unassembled WGS sequence"/>
</dbReference>
<feature type="transmembrane region" description="Helical" evidence="2">
    <location>
        <begin position="86"/>
        <end position="107"/>
    </location>
</feature>
<name>A0ABN3FXB9_9ACTN</name>
<feature type="region of interest" description="Disordered" evidence="1">
    <location>
        <begin position="1"/>
        <end position="79"/>
    </location>
</feature>
<keyword evidence="4" id="KW-1185">Reference proteome</keyword>
<dbReference type="EMBL" id="BAAASX010000006">
    <property type="protein sequence ID" value="GAA2339594.1"/>
    <property type="molecule type" value="Genomic_DNA"/>
</dbReference>
<proteinExistence type="predicted"/>
<keyword evidence="2" id="KW-0812">Transmembrane</keyword>
<protein>
    <submittedName>
        <fullName evidence="3">Uncharacterized protein</fullName>
    </submittedName>
</protein>
<feature type="region of interest" description="Disordered" evidence="1">
    <location>
        <begin position="113"/>
        <end position="152"/>
    </location>
</feature>
<evidence type="ECO:0000313" key="4">
    <source>
        <dbReference type="Proteomes" id="UP001501584"/>
    </source>
</evidence>
<evidence type="ECO:0000313" key="3">
    <source>
        <dbReference type="EMBL" id="GAA2339594.1"/>
    </source>
</evidence>
<accession>A0ABN3FXB9</accession>